<sequence length="318" mass="35683">MPSTQQQIDHGVVVDAGYETVFDLVADVGRWPQFHLSAVHAEVLHSNEKGDLIQHWALDGDSTVRTWRTVRRSDRAGRRITFSYMDADPPDTEVRGEWVFTELAPDRTRVELRHTIEGPARADLGPLLDGIGLDGKEHLDTLRDTAERRAELDDLVVSFTDPLFIAGSVEDAYEYLYRADLWPERIPHVVGLDLTEDVPNVQFFDMDTKSPDGTTHSVRSVRICLPPNLIVYKQISLPAVLDAHTGHWRFTETREGVVAESRHSSTIKPSAVSQLGGGTVDGARRYLRRLLSGHSMTNLRLTKTFAEERAGLRPGTDR</sequence>
<name>A0A7K1L108_9ACTN</name>
<comment type="caution">
    <text evidence="1">The sequence shown here is derived from an EMBL/GenBank/DDBJ whole genome shotgun (WGS) entry which is preliminary data.</text>
</comment>
<dbReference type="RefSeq" id="WP_214615641.1">
    <property type="nucleotide sequence ID" value="NZ_WOFH01000005.1"/>
</dbReference>
<dbReference type="Pfam" id="PF10604">
    <property type="entry name" value="Polyketide_cyc2"/>
    <property type="match status" value="1"/>
</dbReference>
<organism evidence="1 2">
    <name type="scientific">Actinomadura litoris</name>
    <dbReference type="NCBI Taxonomy" id="2678616"/>
    <lineage>
        <taxon>Bacteria</taxon>
        <taxon>Bacillati</taxon>
        <taxon>Actinomycetota</taxon>
        <taxon>Actinomycetes</taxon>
        <taxon>Streptosporangiales</taxon>
        <taxon>Thermomonosporaceae</taxon>
        <taxon>Actinomadura</taxon>
    </lineage>
</organism>
<dbReference type="CDD" id="cd08861">
    <property type="entry name" value="OtcD1_ARO-CYC_like"/>
    <property type="match status" value="1"/>
</dbReference>
<dbReference type="Proteomes" id="UP000432015">
    <property type="component" value="Unassembled WGS sequence"/>
</dbReference>
<dbReference type="Gene3D" id="3.30.530.20">
    <property type="match status" value="2"/>
</dbReference>
<evidence type="ECO:0000313" key="2">
    <source>
        <dbReference type="Proteomes" id="UP000432015"/>
    </source>
</evidence>
<proteinExistence type="predicted"/>
<dbReference type="AlphaFoldDB" id="A0A7K1L108"/>
<gene>
    <name evidence="1" type="ORF">GNZ18_15450</name>
</gene>
<dbReference type="InterPro" id="IPR019587">
    <property type="entry name" value="Polyketide_cyclase/dehydratase"/>
</dbReference>
<evidence type="ECO:0000313" key="1">
    <source>
        <dbReference type="EMBL" id="MUN37993.1"/>
    </source>
</evidence>
<keyword evidence="2" id="KW-1185">Reference proteome</keyword>
<accession>A0A7K1L108</accession>
<protein>
    <submittedName>
        <fullName evidence="1">Aromatase</fullName>
    </submittedName>
</protein>
<dbReference type="SUPFAM" id="SSF55961">
    <property type="entry name" value="Bet v1-like"/>
    <property type="match status" value="2"/>
</dbReference>
<reference evidence="1 2" key="1">
    <citation type="submission" date="2019-11" db="EMBL/GenBank/DDBJ databases">
        <authorList>
            <person name="Cao P."/>
        </authorList>
    </citation>
    <scope>NUCLEOTIDE SEQUENCE [LARGE SCALE GENOMIC DNA]</scope>
    <source>
        <strain evidence="1 2">NEAU-AAG5</strain>
    </source>
</reference>
<dbReference type="EMBL" id="WOFH01000005">
    <property type="protein sequence ID" value="MUN37993.1"/>
    <property type="molecule type" value="Genomic_DNA"/>
</dbReference>
<dbReference type="InterPro" id="IPR023393">
    <property type="entry name" value="START-like_dom_sf"/>
</dbReference>